<protein>
    <submittedName>
        <fullName evidence="1">Uncharacterized protein</fullName>
    </submittedName>
</protein>
<dbReference type="Proteomes" id="UP000799439">
    <property type="component" value="Unassembled WGS sequence"/>
</dbReference>
<dbReference type="AlphaFoldDB" id="A0A9P4J586"/>
<name>A0A9P4J586_9PEZI</name>
<gene>
    <name evidence="1" type="ORF">K461DRAFT_140562</name>
</gene>
<accession>A0A9P4J586</accession>
<evidence type="ECO:0000313" key="1">
    <source>
        <dbReference type="EMBL" id="KAF2153445.1"/>
    </source>
</evidence>
<evidence type="ECO:0000313" key="2">
    <source>
        <dbReference type="Proteomes" id="UP000799439"/>
    </source>
</evidence>
<comment type="caution">
    <text evidence="1">The sequence shown here is derived from an EMBL/GenBank/DDBJ whole genome shotgun (WGS) entry which is preliminary data.</text>
</comment>
<sequence>MCVCVRARCHGGVIRIERFMTGQWIPAMTSQTLRPMDIRIGETDEEQWRLAAYESKVYGLTEGLHSHVTETCLSLSGVALLFPSITLNKLPESSYIMGIGHTYCSLSKISSVSEIVIWHMIQSGLSAGVNCHMWHPQSVESKVRSGASASSASSLVKAHLSTRSLAETRRVPDFWDGDKYKYEPT</sequence>
<reference evidence="1" key="1">
    <citation type="journal article" date="2020" name="Stud. Mycol.">
        <title>101 Dothideomycetes genomes: a test case for predicting lifestyles and emergence of pathogens.</title>
        <authorList>
            <person name="Haridas S."/>
            <person name="Albert R."/>
            <person name="Binder M."/>
            <person name="Bloem J."/>
            <person name="Labutti K."/>
            <person name="Salamov A."/>
            <person name="Andreopoulos B."/>
            <person name="Baker S."/>
            <person name="Barry K."/>
            <person name="Bills G."/>
            <person name="Bluhm B."/>
            <person name="Cannon C."/>
            <person name="Castanera R."/>
            <person name="Culley D."/>
            <person name="Daum C."/>
            <person name="Ezra D."/>
            <person name="Gonzalez J."/>
            <person name="Henrissat B."/>
            <person name="Kuo A."/>
            <person name="Liang C."/>
            <person name="Lipzen A."/>
            <person name="Lutzoni F."/>
            <person name="Magnuson J."/>
            <person name="Mondo S."/>
            <person name="Nolan M."/>
            <person name="Ohm R."/>
            <person name="Pangilinan J."/>
            <person name="Park H.-J."/>
            <person name="Ramirez L."/>
            <person name="Alfaro M."/>
            <person name="Sun H."/>
            <person name="Tritt A."/>
            <person name="Yoshinaga Y."/>
            <person name="Zwiers L.-H."/>
            <person name="Turgeon B."/>
            <person name="Goodwin S."/>
            <person name="Spatafora J."/>
            <person name="Crous P."/>
            <person name="Grigoriev I."/>
        </authorList>
    </citation>
    <scope>NUCLEOTIDE SEQUENCE</scope>
    <source>
        <strain evidence="1">CBS 260.36</strain>
    </source>
</reference>
<dbReference type="EMBL" id="ML996085">
    <property type="protein sequence ID" value="KAF2153445.1"/>
    <property type="molecule type" value="Genomic_DNA"/>
</dbReference>
<keyword evidence="2" id="KW-1185">Reference proteome</keyword>
<proteinExistence type="predicted"/>
<organism evidence="1 2">
    <name type="scientific">Myriangium duriaei CBS 260.36</name>
    <dbReference type="NCBI Taxonomy" id="1168546"/>
    <lineage>
        <taxon>Eukaryota</taxon>
        <taxon>Fungi</taxon>
        <taxon>Dikarya</taxon>
        <taxon>Ascomycota</taxon>
        <taxon>Pezizomycotina</taxon>
        <taxon>Dothideomycetes</taxon>
        <taxon>Dothideomycetidae</taxon>
        <taxon>Myriangiales</taxon>
        <taxon>Myriangiaceae</taxon>
        <taxon>Myriangium</taxon>
    </lineage>
</organism>